<dbReference type="EMBL" id="CP001811">
    <property type="protein sequence ID" value="ADL35765.1"/>
    <property type="molecule type" value="Genomic_DNA"/>
</dbReference>
<dbReference type="HOGENOM" id="CLU_2877282_0_0_9"/>
<gene>
    <name evidence="1" type="ordered locus">bpr_III077</name>
</gene>
<proteinExistence type="predicted"/>
<dbReference type="Proteomes" id="UP000001299">
    <property type="component" value="Chromosome 2"/>
</dbReference>
<evidence type="ECO:0000313" key="2">
    <source>
        <dbReference type="Proteomes" id="UP000001299"/>
    </source>
</evidence>
<keyword evidence="2" id="KW-1185">Reference proteome</keyword>
<dbReference type="AlphaFoldDB" id="E0S2Y3"/>
<name>E0S2Y3_BUTPB</name>
<protein>
    <submittedName>
        <fullName evidence="1">Uncharacterized protein</fullName>
    </submittedName>
</protein>
<sequence>MYFALLWTAVITFFLYLVTKITWYVSLYTECEPLLYSFRISDSSIDLCINLLLMQREHMFALF</sequence>
<evidence type="ECO:0000313" key="1">
    <source>
        <dbReference type="EMBL" id="ADL35765.1"/>
    </source>
</evidence>
<organism evidence="1 2">
    <name type="scientific">Butyrivibrio proteoclasticus (strain ATCC 51982 / DSM 14932 / B316)</name>
    <name type="common">Clostridium proteoclasticum</name>
    <dbReference type="NCBI Taxonomy" id="515622"/>
    <lineage>
        <taxon>Bacteria</taxon>
        <taxon>Bacillati</taxon>
        <taxon>Bacillota</taxon>
        <taxon>Clostridia</taxon>
        <taxon>Lachnospirales</taxon>
        <taxon>Lachnospiraceae</taxon>
        <taxon>Butyrivibrio</taxon>
    </lineage>
</organism>
<dbReference type="STRING" id="515622.bpr_III077"/>
<reference evidence="1 2" key="1">
    <citation type="journal article" date="2010" name="PLoS ONE">
        <title>The glycobiome of the rumen bacterium Butyrivibrio proteoclasticus B316(T) highlights adaptation to a polysaccharide-rich environment.</title>
        <authorList>
            <person name="Kelly W.J."/>
            <person name="Leahy S.C."/>
            <person name="Altermann E."/>
            <person name="Yeoman C.J."/>
            <person name="Dunne J.C."/>
            <person name="Kong Z."/>
            <person name="Pacheco D.M."/>
            <person name="Li D."/>
            <person name="Noel S.J."/>
            <person name="Moon C.D."/>
            <person name="Cookson A.L."/>
            <person name="Attwood G.T."/>
        </authorList>
    </citation>
    <scope>NUCLEOTIDE SEQUENCE [LARGE SCALE GENOMIC DNA]</scope>
    <source>
        <strain evidence="2">ATCC 51982 / DSM 14932 / B316</strain>
    </source>
</reference>
<accession>E0S2Y3</accession>
<dbReference type="KEGG" id="bpb:bpr_III077"/>